<comment type="caution">
    <text evidence="4">The sequence shown here is derived from an EMBL/GenBank/DDBJ whole genome shotgun (WGS) entry which is preliminary data.</text>
</comment>
<feature type="domain" description="FAD-binding PCMH-type" evidence="3">
    <location>
        <begin position="90"/>
        <end position="289"/>
    </location>
</feature>
<dbReference type="Proteomes" id="UP001610335">
    <property type="component" value="Unassembled WGS sequence"/>
</dbReference>
<gene>
    <name evidence="4" type="ORF">BDW59DRAFT_176834</name>
</gene>
<keyword evidence="2" id="KW-0560">Oxidoreductase</keyword>
<dbReference type="Gene3D" id="3.30.465.10">
    <property type="match status" value="1"/>
</dbReference>
<dbReference type="InterPro" id="IPR016166">
    <property type="entry name" value="FAD-bd_PCMH"/>
</dbReference>
<evidence type="ECO:0000313" key="5">
    <source>
        <dbReference type="Proteomes" id="UP001610335"/>
    </source>
</evidence>
<sequence>MAEQHSRPPPSFSGPNKVIDTPVDHCPSSILFKAFVFLAAASSAFAKCRCSPSDDCWPSLSSWSSLNTTVGGKLIAKQPLAKSCYQGGSYDAQRCEKVTASWTNSSFQEASPIGNSSLNPVCVLGPAPDHNVRLVIKNTSHDIVGRSQGYGSLSIWIKNITNGIQFQDHCASSTQCRSNWTGGAFTVRGGYVWGEVYAEAARHGVIAVGGSDRTIGVIGGYLQGGGHGVVTHDFGLATDQVLEYKVILASGEPVTANECQYSELFMALRGGGGGTYGVVVSATIKAHPTRPVLLHSLAIIPAGNNISDFHSAIAYMLSRFPHFSDGGFSGNGLLVEDWYTHAFTKLLGSNTTQYDIQSGKNTIQRQIIDHLAPLNGTKFNGFFENSREHQSGVGTSAVLPSRFFDKKSLISQQENLQKVINTMFTGPEPEITTTSYLELCLIGGGKVLESAPLMSVNPAWRRTYLLMELAETWSENDGLQGSDLILDDVTNRKLKAMKDAAPGMGTYVNEADQNELDYKRNWYRDMYDWLEFVKDKYDPDRVFWCYRCVASKS</sequence>
<evidence type="ECO:0000259" key="3">
    <source>
        <dbReference type="PROSITE" id="PS51387"/>
    </source>
</evidence>
<evidence type="ECO:0000313" key="4">
    <source>
        <dbReference type="EMBL" id="KAL2813077.1"/>
    </source>
</evidence>
<keyword evidence="5" id="KW-1185">Reference proteome</keyword>
<dbReference type="SUPFAM" id="SSF56176">
    <property type="entry name" value="FAD-binding/transporter-associated domain-like"/>
    <property type="match status" value="1"/>
</dbReference>
<proteinExistence type="inferred from homology"/>
<dbReference type="PANTHER" id="PTHR13878">
    <property type="entry name" value="GULONOLACTONE OXIDASE"/>
    <property type="match status" value="1"/>
</dbReference>
<name>A0ABR4HCG8_9EURO</name>
<accession>A0ABR4HCG8</accession>
<dbReference type="Pfam" id="PF08031">
    <property type="entry name" value="BBE"/>
    <property type="match status" value="1"/>
</dbReference>
<dbReference type="Pfam" id="PF01565">
    <property type="entry name" value="FAD_binding_4"/>
    <property type="match status" value="1"/>
</dbReference>
<dbReference type="InterPro" id="IPR036318">
    <property type="entry name" value="FAD-bd_PCMH-like_sf"/>
</dbReference>
<dbReference type="InterPro" id="IPR016169">
    <property type="entry name" value="FAD-bd_PCMH_sub2"/>
</dbReference>
<dbReference type="InterPro" id="IPR012951">
    <property type="entry name" value="BBE"/>
</dbReference>
<dbReference type="InterPro" id="IPR006094">
    <property type="entry name" value="Oxid_FAD_bind_N"/>
</dbReference>
<comment type="similarity">
    <text evidence="1">Belongs to the oxygen-dependent FAD-linked oxidoreductase family.</text>
</comment>
<evidence type="ECO:0000256" key="2">
    <source>
        <dbReference type="ARBA" id="ARBA00023002"/>
    </source>
</evidence>
<dbReference type="EMBL" id="JBFXLS010000152">
    <property type="protein sequence ID" value="KAL2813077.1"/>
    <property type="molecule type" value="Genomic_DNA"/>
</dbReference>
<evidence type="ECO:0000256" key="1">
    <source>
        <dbReference type="ARBA" id="ARBA00005466"/>
    </source>
</evidence>
<dbReference type="PANTHER" id="PTHR13878:SF91">
    <property type="entry name" value="FAD BINDING DOMAIN PROTEIN (AFU_ORTHOLOGUE AFUA_6G12070)-RELATED"/>
    <property type="match status" value="1"/>
</dbReference>
<dbReference type="PROSITE" id="PS51387">
    <property type="entry name" value="FAD_PCMH"/>
    <property type="match status" value="1"/>
</dbReference>
<reference evidence="4 5" key="1">
    <citation type="submission" date="2024-07" db="EMBL/GenBank/DDBJ databases">
        <title>Section-level genome sequencing and comparative genomics of Aspergillus sections Usti and Cavernicolus.</title>
        <authorList>
            <consortium name="Lawrence Berkeley National Laboratory"/>
            <person name="Nybo J.L."/>
            <person name="Vesth T.C."/>
            <person name="Theobald S."/>
            <person name="Frisvad J.C."/>
            <person name="Larsen T.O."/>
            <person name="Kjaerboelling I."/>
            <person name="Rothschild-Mancinelli K."/>
            <person name="Lyhne E.K."/>
            <person name="Kogle M.E."/>
            <person name="Barry K."/>
            <person name="Clum A."/>
            <person name="Na H."/>
            <person name="Ledsgaard L."/>
            <person name="Lin J."/>
            <person name="Lipzen A."/>
            <person name="Kuo A."/>
            <person name="Riley R."/>
            <person name="Mondo S."/>
            <person name="LaButti K."/>
            <person name="Haridas S."/>
            <person name="Pangalinan J."/>
            <person name="Salamov A.A."/>
            <person name="Simmons B.A."/>
            <person name="Magnuson J.K."/>
            <person name="Chen J."/>
            <person name="Drula E."/>
            <person name="Henrissat B."/>
            <person name="Wiebenga A."/>
            <person name="Lubbers R.J."/>
            <person name="Gomes A.C."/>
            <person name="Makela M.R."/>
            <person name="Stajich J."/>
            <person name="Grigoriev I.V."/>
            <person name="Mortensen U.H."/>
            <person name="De vries R.P."/>
            <person name="Baker S.E."/>
            <person name="Andersen M.R."/>
        </authorList>
    </citation>
    <scope>NUCLEOTIDE SEQUENCE [LARGE SCALE GENOMIC DNA]</scope>
    <source>
        <strain evidence="4 5">CBS 600.67</strain>
    </source>
</reference>
<protein>
    <submittedName>
        <fullName evidence="4">FAD-binding domain-containing protein</fullName>
    </submittedName>
</protein>
<organism evidence="4 5">
    <name type="scientific">Aspergillus cavernicola</name>
    <dbReference type="NCBI Taxonomy" id="176166"/>
    <lineage>
        <taxon>Eukaryota</taxon>
        <taxon>Fungi</taxon>
        <taxon>Dikarya</taxon>
        <taxon>Ascomycota</taxon>
        <taxon>Pezizomycotina</taxon>
        <taxon>Eurotiomycetes</taxon>
        <taxon>Eurotiomycetidae</taxon>
        <taxon>Eurotiales</taxon>
        <taxon>Aspergillaceae</taxon>
        <taxon>Aspergillus</taxon>
        <taxon>Aspergillus subgen. Nidulantes</taxon>
    </lineage>
</organism>
<dbReference type="InterPro" id="IPR050432">
    <property type="entry name" value="FAD-linked_Oxidoreductases_BP"/>
</dbReference>